<evidence type="ECO:0000256" key="2">
    <source>
        <dbReference type="ARBA" id="ARBA00022643"/>
    </source>
</evidence>
<keyword evidence="2" id="KW-0288">FMN</keyword>
<dbReference type="PANTHER" id="PTHR32332">
    <property type="entry name" value="2-NITROPROPANE DIOXYGENASE"/>
    <property type="match status" value="1"/>
</dbReference>
<evidence type="ECO:0000313" key="5">
    <source>
        <dbReference type="Proteomes" id="UP000813444"/>
    </source>
</evidence>
<dbReference type="Gene3D" id="3.20.20.70">
    <property type="entry name" value="Aldolase class I"/>
    <property type="match status" value="1"/>
</dbReference>
<comment type="caution">
    <text evidence="4">The sequence shown here is derived from an EMBL/GenBank/DDBJ whole genome shotgun (WGS) entry which is preliminary data.</text>
</comment>
<dbReference type="GO" id="GO:0018580">
    <property type="term" value="F:nitronate monooxygenase activity"/>
    <property type="evidence" value="ECO:0007669"/>
    <property type="project" value="InterPro"/>
</dbReference>
<evidence type="ECO:0000256" key="3">
    <source>
        <dbReference type="ARBA" id="ARBA00023002"/>
    </source>
</evidence>
<dbReference type="GO" id="GO:0051213">
    <property type="term" value="F:dioxygenase activity"/>
    <property type="evidence" value="ECO:0007669"/>
    <property type="project" value="UniProtKB-KW"/>
</dbReference>
<sequence length="354" mass="36869">MSQNRLPEWFPWVAAPCIANGPMFGAASSALAAEVTKAGGIGFLPSTIDLSSGSAHLQTLDADLADCAERLGHVAGDTKPLPVGASFLTALPSVADFATTALPIVKKHRPAAVWLFAPGTELRPHGSIIQALKELEVPPKVFIQVGNVAAAREAVQDGADVLVCQGTDAGGHQFRKGAGIGVLVPEVKMMLAAEFGDRDIAVLAAGGIADGRGAAAAMALGAEGVVMGTRFTVCPESVYPDFRKELVLKTMDGASSTLKSAFNDEITSSKVWGSLYDGRAIVGPIHEMFLAGSSLQECQRSLKEDYPAQEATRIINTWAGAGVGLVNKAQPAGDIVREVREGAKETIRMLAGLL</sequence>
<dbReference type="SUPFAM" id="SSF51412">
    <property type="entry name" value="Inosine monophosphate dehydrogenase (IMPDH)"/>
    <property type="match status" value="1"/>
</dbReference>
<dbReference type="InterPro" id="IPR013785">
    <property type="entry name" value="Aldolase_TIM"/>
</dbReference>
<keyword evidence="3" id="KW-0560">Oxidoreductase</keyword>
<keyword evidence="4" id="KW-0223">Dioxygenase</keyword>
<organism evidence="4 5">
    <name type="scientific">Stachybotrys elegans</name>
    <dbReference type="NCBI Taxonomy" id="80388"/>
    <lineage>
        <taxon>Eukaryota</taxon>
        <taxon>Fungi</taxon>
        <taxon>Dikarya</taxon>
        <taxon>Ascomycota</taxon>
        <taxon>Pezizomycotina</taxon>
        <taxon>Sordariomycetes</taxon>
        <taxon>Hypocreomycetidae</taxon>
        <taxon>Hypocreales</taxon>
        <taxon>Stachybotryaceae</taxon>
        <taxon>Stachybotrys</taxon>
    </lineage>
</organism>
<dbReference type="OrthoDB" id="2349068at2759"/>
<dbReference type="PANTHER" id="PTHR32332:SF34">
    <property type="entry name" value="2-NITROPROPANE DIOXYGENASE FAMILY, PUTATIVE-RELATED"/>
    <property type="match status" value="1"/>
</dbReference>
<dbReference type="Pfam" id="PF03060">
    <property type="entry name" value="NMO"/>
    <property type="match status" value="1"/>
</dbReference>
<proteinExistence type="predicted"/>
<name>A0A8K0SZE0_9HYPO</name>
<dbReference type="Proteomes" id="UP000813444">
    <property type="component" value="Unassembled WGS sequence"/>
</dbReference>
<evidence type="ECO:0000313" key="4">
    <source>
        <dbReference type="EMBL" id="KAH7326061.1"/>
    </source>
</evidence>
<keyword evidence="1" id="KW-0285">Flavoprotein</keyword>
<dbReference type="AlphaFoldDB" id="A0A8K0SZE0"/>
<accession>A0A8K0SZE0</accession>
<dbReference type="EMBL" id="JAGPNK010000002">
    <property type="protein sequence ID" value="KAH7326061.1"/>
    <property type="molecule type" value="Genomic_DNA"/>
</dbReference>
<evidence type="ECO:0000256" key="1">
    <source>
        <dbReference type="ARBA" id="ARBA00022630"/>
    </source>
</evidence>
<dbReference type="InterPro" id="IPR004136">
    <property type="entry name" value="NMO"/>
</dbReference>
<keyword evidence="5" id="KW-1185">Reference proteome</keyword>
<gene>
    <name evidence="4" type="ORF">B0I35DRAFT_125125</name>
</gene>
<dbReference type="CDD" id="cd04730">
    <property type="entry name" value="NPD_like"/>
    <property type="match status" value="1"/>
</dbReference>
<reference evidence="4" key="1">
    <citation type="journal article" date="2021" name="Nat. Commun.">
        <title>Genetic determinants of endophytism in the Arabidopsis root mycobiome.</title>
        <authorList>
            <person name="Mesny F."/>
            <person name="Miyauchi S."/>
            <person name="Thiergart T."/>
            <person name="Pickel B."/>
            <person name="Atanasova L."/>
            <person name="Karlsson M."/>
            <person name="Huettel B."/>
            <person name="Barry K.W."/>
            <person name="Haridas S."/>
            <person name="Chen C."/>
            <person name="Bauer D."/>
            <person name="Andreopoulos W."/>
            <person name="Pangilinan J."/>
            <person name="LaButti K."/>
            <person name="Riley R."/>
            <person name="Lipzen A."/>
            <person name="Clum A."/>
            <person name="Drula E."/>
            <person name="Henrissat B."/>
            <person name="Kohler A."/>
            <person name="Grigoriev I.V."/>
            <person name="Martin F.M."/>
            <person name="Hacquard S."/>
        </authorList>
    </citation>
    <scope>NUCLEOTIDE SEQUENCE</scope>
    <source>
        <strain evidence="4">MPI-CAGE-CH-0235</strain>
    </source>
</reference>
<protein>
    <submittedName>
        <fullName evidence="4">2-nitropropane dioxygenase</fullName>
    </submittedName>
</protein>